<name>A0ABU0J1Y7_9HYPH</name>
<dbReference type="Gene3D" id="3.40.50.1010">
    <property type="entry name" value="5'-nuclease"/>
    <property type="match status" value="1"/>
</dbReference>
<proteinExistence type="predicted"/>
<dbReference type="CDD" id="cd09854">
    <property type="entry name" value="PIN_VapC-like"/>
    <property type="match status" value="1"/>
</dbReference>
<accession>A0ABU0J1Y7</accession>
<protein>
    <submittedName>
        <fullName evidence="2">Nucleic acid-binding protein</fullName>
    </submittedName>
</protein>
<dbReference type="EMBL" id="JAUSVX010000001">
    <property type="protein sequence ID" value="MDQ0467458.1"/>
    <property type="molecule type" value="Genomic_DNA"/>
</dbReference>
<sequence>MAPRIYIDTNIFITLVEGSPTPSLTEVIALVESGKALAFTSDLTIAEVLVHPYADGDDARAQAYIDMISPNEVMRIVPVEREVLIRAARLRSLRRSLKLPDAIHAASAELADCGIFLSNDADIEVRGPMQRVGLEEDDLQALIAFLA</sequence>
<evidence type="ECO:0000259" key="1">
    <source>
        <dbReference type="Pfam" id="PF01850"/>
    </source>
</evidence>
<comment type="caution">
    <text evidence="2">The sequence shown here is derived from an EMBL/GenBank/DDBJ whole genome shotgun (WGS) entry which is preliminary data.</text>
</comment>
<organism evidence="2 3">
    <name type="scientific">Labrys wisconsinensis</name>
    <dbReference type="NCBI Taxonomy" id="425677"/>
    <lineage>
        <taxon>Bacteria</taxon>
        <taxon>Pseudomonadati</taxon>
        <taxon>Pseudomonadota</taxon>
        <taxon>Alphaproteobacteria</taxon>
        <taxon>Hyphomicrobiales</taxon>
        <taxon>Xanthobacteraceae</taxon>
        <taxon>Labrys</taxon>
    </lineage>
</organism>
<evidence type="ECO:0000313" key="2">
    <source>
        <dbReference type="EMBL" id="MDQ0467458.1"/>
    </source>
</evidence>
<dbReference type="Pfam" id="PF01850">
    <property type="entry name" value="PIN"/>
    <property type="match status" value="1"/>
</dbReference>
<dbReference type="SUPFAM" id="SSF88723">
    <property type="entry name" value="PIN domain-like"/>
    <property type="match status" value="1"/>
</dbReference>
<reference evidence="2 3" key="1">
    <citation type="submission" date="2023-07" db="EMBL/GenBank/DDBJ databases">
        <title>Genomic Encyclopedia of Type Strains, Phase IV (KMG-IV): sequencing the most valuable type-strain genomes for metagenomic binning, comparative biology and taxonomic classification.</title>
        <authorList>
            <person name="Goeker M."/>
        </authorList>
    </citation>
    <scope>NUCLEOTIDE SEQUENCE [LARGE SCALE GENOMIC DNA]</scope>
    <source>
        <strain evidence="2 3">DSM 19619</strain>
    </source>
</reference>
<evidence type="ECO:0000313" key="3">
    <source>
        <dbReference type="Proteomes" id="UP001242480"/>
    </source>
</evidence>
<dbReference type="InterPro" id="IPR002716">
    <property type="entry name" value="PIN_dom"/>
</dbReference>
<feature type="domain" description="PIN" evidence="1">
    <location>
        <begin position="5"/>
        <end position="124"/>
    </location>
</feature>
<gene>
    <name evidence="2" type="ORF">QO011_000453</name>
</gene>
<dbReference type="Proteomes" id="UP001242480">
    <property type="component" value="Unassembled WGS sequence"/>
</dbReference>
<dbReference type="InterPro" id="IPR029060">
    <property type="entry name" value="PIN-like_dom_sf"/>
</dbReference>
<keyword evidence="3" id="KW-1185">Reference proteome</keyword>
<dbReference type="RefSeq" id="WP_307267081.1">
    <property type="nucleotide sequence ID" value="NZ_JAUSVX010000001.1"/>
</dbReference>